<dbReference type="Pfam" id="PF00465">
    <property type="entry name" value="Fe-ADH"/>
    <property type="match status" value="1"/>
</dbReference>
<keyword evidence="2" id="KW-0520">NAD</keyword>
<evidence type="ECO:0000313" key="6">
    <source>
        <dbReference type="Proteomes" id="UP000237481"/>
    </source>
</evidence>
<dbReference type="InterPro" id="IPR039697">
    <property type="entry name" value="Alcohol_dehydrogenase_Fe"/>
</dbReference>
<evidence type="ECO:0000313" key="5">
    <source>
        <dbReference type="EMBL" id="POR31397.1"/>
    </source>
</evidence>
<dbReference type="InterPro" id="IPR034786">
    <property type="entry name" value="MAR"/>
</dbReference>
<reference evidence="5 6" key="1">
    <citation type="submission" date="2018-01" db="EMBL/GenBank/DDBJ databases">
        <title>Harnessing the power of phylogenomics to disentangle the directionality and signatures of interkingdom host jumping in the parasitic fungal genus Tolypocladium.</title>
        <authorList>
            <person name="Quandt C.A."/>
            <person name="Patterson W."/>
            <person name="Spatafora J.W."/>
        </authorList>
    </citation>
    <scope>NUCLEOTIDE SEQUENCE [LARGE SCALE GENOMIC DNA]</scope>
    <source>
        <strain evidence="5 6">NRBC 100945</strain>
    </source>
</reference>
<dbReference type="STRING" id="94208.A0A2S4KMH1"/>
<evidence type="ECO:0000256" key="1">
    <source>
        <dbReference type="ARBA" id="ARBA00023002"/>
    </source>
</evidence>
<name>A0A2S4KMH1_9HYPO</name>
<dbReference type="PANTHER" id="PTHR11496:SF105">
    <property type="entry name" value="REDUCTASE, PUTATIVE (AFU_ORTHOLOGUE AFUA_6G07090)-RELATED"/>
    <property type="match status" value="1"/>
</dbReference>
<proteinExistence type="predicted"/>
<dbReference type="PANTHER" id="PTHR11496">
    <property type="entry name" value="ALCOHOL DEHYDROGENASE"/>
    <property type="match status" value="1"/>
</dbReference>
<dbReference type="Proteomes" id="UP000237481">
    <property type="component" value="Unassembled WGS sequence"/>
</dbReference>
<dbReference type="Gene3D" id="3.40.50.1970">
    <property type="match status" value="1"/>
</dbReference>
<comment type="caution">
    <text evidence="5">The sequence shown here is derived from an EMBL/GenBank/DDBJ whole genome shotgun (WGS) entry which is preliminary data.</text>
</comment>
<dbReference type="InterPro" id="IPR001670">
    <property type="entry name" value="ADH_Fe/GldA"/>
</dbReference>
<keyword evidence="6" id="KW-1185">Reference proteome</keyword>
<dbReference type="Pfam" id="PF25137">
    <property type="entry name" value="ADH_Fe_C"/>
    <property type="match status" value="1"/>
</dbReference>
<dbReference type="GO" id="GO:0004022">
    <property type="term" value="F:alcohol dehydrogenase (NAD+) activity"/>
    <property type="evidence" value="ECO:0007669"/>
    <property type="project" value="TreeGrafter"/>
</dbReference>
<dbReference type="AlphaFoldDB" id="A0A2S4KMH1"/>
<evidence type="ECO:0000256" key="2">
    <source>
        <dbReference type="ARBA" id="ARBA00023027"/>
    </source>
</evidence>
<dbReference type="GO" id="GO:0018506">
    <property type="term" value="F:maleylacetate reductase activity"/>
    <property type="evidence" value="ECO:0007669"/>
    <property type="project" value="InterPro"/>
</dbReference>
<organism evidence="5 6">
    <name type="scientific">Tolypocladium paradoxum</name>
    <dbReference type="NCBI Taxonomy" id="94208"/>
    <lineage>
        <taxon>Eukaryota</taxon>
        <taxon>Fungi</taxon>
        <taxon>Dikarya</taxon>
        <taxon>Ascomycota</taxon>
        <taxon>Pezizomycotina</taxon>
        <taxon>Sordariomycetes</taxon>
        <taxon>Hypocreomycetidae</taxon>
        <taxon>Hypocreales</taxon>
        <taxon>Ophiocordycipitaceae</taxon>
        <taxon>Tolypocladium</taxon>
    </lineage>
</organism>
<feature type="domain" description="Fe-containing alcohol dehydrogenase-like C-terminal" evidence="4">
    <location>
        <begin position="192"/>
        <end position="375"/>
    </location>
</feature>
<feature type="domain" description="Alcohol dehydrogenase iron-type/glycerol dehydrogenase GldA" evidence="3">
    <location>
        <begin position="37"/>
        <end position="179"/>
    </location>
</feature>
<accession>A0A2S4KMH1</accession>
<keyword evidence="1" id="KW-0560">Oxidoreductase</keyword>
<protein>
    <submittedName>
        <fullName evidence="5">Uncharacterized protein</fullName>
    </submittedName>
</protein>
<evidence type="ECO:0000259" key="3">
    <source>
        <dbReference type="Pfam" id="PF00465"/>
    </source>
</evidence>
<dbReference type="OrthoDB" id="3360544at2759"/>
<gene>
    <name evidence="5" type="ORF">TPAR_08390</name>
</gene>
<dbReference type="Gene3D" id="1.20.1090.10">
    <property type="entry name" value="Dehydroquinate synthase-like - alpha domain"/>
    <property type="match status" value="1"/>
</dbReference>
<dbReference type="CDD" id="cd08177">
    <property type="entry name" value="MAR"/>
    <property type="match status" value="1"/>
</dbReference>
<dbReference type="GO" id="GO:0046872">
    <property type="term" value="F:metal ion binding"/>
    <property type="evidence" value="ECO:0007669"/>
    <property type="project" value="InterPro"/>
</dbReference>
<dbReference type="SUPFAM" id="SSF56796">
    <property type="entry name" value="Dehydroquinate synthase-like"/>
    <property type="match status" value="1"/>
</dbReference>
<dbReference type="EMBL" id="PKSG01001047">
    <property type="protein sequence ID" value="POR31397.1"/>
    <property type="molecule type" value="Genomic_DNA"/>
</dbReference>
<evidence type="ECO:0000259" key="4">
    <source>
        <dbReference type="Pfam" id="PF25137"/>
    </source>
</evidence>
<dbReference type="GO" id="GO:0005739">
    <property type="term" value="C:mitochondrion"/>
    <property type="evidence" value="ECO:0007669"/>
    <property type="project" value="TreeGrafter"/>
</dbReference>
<sequence length="384" mass="40880">MPLSTHLVHQATATPLRHSFSATVPHPMDSFEYNSNPSRVIFGSGTISKLPEELSSLGFSRPIILSTPQQISQARDVAKLLKGRLAGLFSEATMHTPTDVTERACEFAKSTEADCIVSIGGGSTIGLGKAISIRLGHHHIAIPTTYAGSEVTPILGETAAGVKETRTDLKLLPGTVIYDVDLTLTLPSALSATSGINAIAHAVEALYARNGNPIISLLAQEGIRALACSLPELMNNPTSRVARSSALYGAWLCGTCLGNVGMSLHHKLCHTLGGSFNLPHAETHTIILPHALAYNAVKIPRAMKMLADALPDSDGDAVKGLNILLAKLKVERGLNGLGMKESDIDKAADIAVSKPYWNPREVERSSVKELIRRAWAGEEARADL</sequence>
<dbReference type="InterPro" id="IPR056798">
    <property type="entry name" value="ADH_Fe_C"/>
</dbReference>